<dbReference type="AlphaFoldDB" id="A0A542E6S1"/>
<keyword evidence="2" id="KW-1185">Reference proteome</keyword>
<name>A0A542E6S1_9MICO</name>
<dbReference type="Gene3D" id="3.30.1330.40">
    <property type="entry name" value="RutC-like"/>
    <property type="match status" value="1"/>
</dbReference>
<comment type="caution">
    <text evidence="1">The sequence shown here is derived from an EMBL/GenBank/DDBJ whole genome shotgun (WGS) entry which is preliminary data.</text>
</comment>
<dbReference type="RefSeq" id="WP_141850149.1">
    <property type="nucleotide sequence ID" value="NZ_BAAAPR010000018.1"/>
</dbReference>
<organism evidence="1 2">
    <name type="scientific">Lapillicoccus jejuensis</name>
    <dbReference type="NCBI Taxonomy" id="402171"/>
    <lineage>
        <taxon>Bacteria</taxon>
        <taxon>Bacillati</taxon>
        <taxon>Actinomycetota</taxon>
        <taxon>Actinomycetes</taxon>
        <taxon>Micrococcales</taxon>
        <taxon>Intrasporangiaceae</taxon>
        <taxon>Lapillicoccus</taxon>
    </lineage>
</organism>
<dbReference type="PANTHER" id="PTHR43857:SF1">
    <property type="entry name" value="YJGH FAMILY PROTEIN"/>
    <property type="match status" value="1"/>
</dbReference>
<proteinExistence type="predicted"/>
<accession>A0A542E6S1</accession>
<dbReference type="PANTHER" id="PTHR43857">
    <property type="entry name" value="BLR7761 PROTEIN"/>
    <property type="match status" value="1"/>
</dbReference>
<dbReference type="InterPro" id="IPR006175">
    <property type="entry name" value="YjgF/YER057c/UK114"/>
</dbReference>
<protein>
    <submittedName>
        <fullName evidence="1">Enamine deaminase RidA (YjgF/YER057c/UK114 family)</fullName>
    </submittedName>
</protein>
<dbReference type="OrthoDB" id="9799840at2"/>
<evidence type="ECO:0000313" key="1">
    <source>
        <dbReference type="EMBL" id="TQJ11004.1"/>
    </source>
</evidence>
<dbReference type="SUPFAM" id="SSF55298">
    <property type="entry name" value="YjgF-like"/>
    <property type="match status" value="1"/>
</dbReference>
<dbReference type="InterPro" id="IPR035959">
    <property type="entry name" value="RutC-like_sf"/>
</dbReference>
<dbReference type="Pfam" id="PF01042">
    <property type="entry name" value="Ribonuc_L-PSP"/>
    <property type="match status" value="1"/>
</dbReference>
<reference evidence="1 2" key="1">
    <citation type="submission" date="2019-06" db="EMBL/GenBank/DDBJ databases">
        <title>Sequencing the genomes of 1000 actinobacteria strains.</title>
        <authorList>
            <person name="Klenk H.-P."/>
        </authorList>
    </citation>
    <scope>NUCLEOTIDE SEQUENCE [LARGE SCALE GENOMIC DNA]</scope>
    <source>
        <strain evidence="1 2">DSM 18607</strain>
    </source>
</reference>
<dbReference type="CDD" id="cd06154">
    <property type="entry name" value="YjgF_YER057c_UK114_like_6"/>
    <property type="match status" value="1"/>
</dbReference>
<dbReference type="EMBL" id="VFMN01000001">
    <property type="protein sequence ID" value="TQJ11004.1"/>
    <property type="molecule type" value="Genomic_DNA"/>
</dbReference>
<dbReference type="Proteomes" id="UP000317893">
    <property type="component" value="Unassembled WGS sequence"/>
</dbReference>
<evidence type="ECO:0000313" key="2">
    <source>
        <dbReference type="Proteomes" id="UP000317893"/>
    </source>
</evidence>
<sequence length="132" mass="13883">MTVTRIGSGGAWEESFGYSRAVHTGDTILVSGCTSTRDGAVRFPGDPAAQLRLAVETAVAAVVELGGRLEDVVRTRLYVTHRRDCELVGRAHGELFGAVRPAATMVVVAGLLHPDMRVEIEVEAVVGAGGPE</sequence>
<gene>
    <name evidence="1" type="ORF">FB458_4152</name>
</gene>